<keyword evidence="10 12" id="KW-0472">Membrane</keyword>
<dbReference type="GO" id="GO:0005789">
    <property type="term" value="C:endoplasmic reticulum membrane"/>
    <property type="evidence" value="ECO:0007669"/>
    <property type="project" value="UniProtKB-SubCell"/>
</dbReference>
<evidence type="ECO:0000256" key="7">
    <source>
        <dbReference type="ARBA" id="ARBA00022927"/>
    </source>
</evidence>
<keyword evidence="8 12" id="KW-1133">Transmembrane helix</keyword>
<dbReference type="RefSeq" id="XP_019035146.1">
    <property type="nucleotide sequence ID" value="XM_019172204.1"/>
</dbReference>
<dbReference type="EMBL" id="AWGH01000001">
    <property type="protein sequence ID" value="ODO08289.1"/>
    <property type="molecule type" value="Genomic_DNA"/>
</dbReference>
<evidence type="ECO:0000313" key="13">
    <source>
        <dbReference type="EMBL" id="ODO08289.1"/>
    </source>
</evidence>
<name>A0A1E3K5C5_9TREE</name>
<dbReference type="InterPro" id="IPR011553">
    <property type="entry name" value="Sec62_asco"/>
</dbReference>
<comment type="similarity">
    <text evidence="2">Belongs to the SEC62 family.</text>
</comment>
<evidence type="ECO:0000256" key="5">
    <source>
        <dbReference type="ARBA" id="ARBA00022692"/>
    </source>
</evidence>
<reference evidence="13 14" key="1">
    <citation type="submission" date="2016-06" db="EMBL/GenBank/DDBJ databases">
        <title>Evolution of pathogenesis and genome organization in the Tremellales.</title>
        <authorList>
            <person name="Cuomo C."/>
            <person name="Litvintseva A."/>
            <person name="Heitman J."/>
            <person name="Chen Y."/>
            <person name="Sun S."/>
            <person name="Springer D."/>
            <person name="Dromer F."/>
            <person name="Young S."/>
            <person name="Zeng Q."/>
            <person name="Chapman S."/>
            <person name="Gujja S."/>
            <person name="Saif S."/>
            <person name="Birren B."/>
        </authorList>
    </citation>
    <scope>NUCLEOTIDE SEQUENCE [LARGE SCALE GENOMIC DNA]</scope>
    <source>
        <strain evidence="13 14">CBS 7118</strain>
    </source>
</reference>
<evidence type="ECO:0000256" key="2">
    <source>
        <dbReference type="ARBA" id="ARBA00010604"/>
    </source>
</evidence>
<keyword evidence="6" id="KW-0256">Endoplasmic reticulum</keyword>
<dbReference type="OrthoDB" id="200187at2759"/>
<dbReference type="InterPro" id="IPR004728">
    <property type="entry name" value="Sec62"/>
</dbReference>
<comment type="subcellular location">
    <subcellularLocation>
        <location evidence="1">Endoplasmic reticulum membrane</location>
        <topology evidence="1">Multi-pass membrane protein</topology>
    </subcellularLocation>
</comment>
<evidence type="ECO:0000256" key="4">
    <source>
        <dbReference type="ARBA" id="ARBA00022448"/>
    </source>
</evidence>
<evidence type="ECO:0000256" key="10">
    <source>
        <dbReference type="ARBA" id="ARBA00023136"/>
    </source>
</evidence>
<proteinExistence type="inferred from homology"/>
<dbReference type="GO" id="GO:0031204">
    <property type="term" value="P:post-translational protein targeting to membrane, translocation"/>
    <property type="evidence" value="ECO:0007669"/>
    <property type="project" value="TreeGrafter"/>
</dbReference>
<dbReference type="Proteomes" id="UP000094819">
    <property type="component" value="Unassembled WGS sequence"/>
</dbReference>
<accession>A0A1E3K5C5</accession>
<dbReference type="PANTHER" id="PTHR12443:SF9">
    <property type="entry name" value="TRANSLOCATION PROTEIN SEC62"/>
    <property type="match status" value="1"/>
</dbReference>
<feature type="region of interest" description="Disordered" evidence="11">
    <location>
        <begin position="265"/>
        <end position="341"/>
    </location>
</feature>
<feature type="transmembrane region" description="Helical" evidence="12">
    <location>
        <begin position="172"/>
        <end position="194"/>
    </location>
</feature>
<evidence type="ECO:0000256" key="8">
    <source>
        <dbReference type="ARBA" id="ARBA00022989"/>
    </source>
</evidence>
<keyword evidence="14" id="KW-1185">Reference proteome</keyword>
<evidence type="ECO:0000313" key="14">
    <source>
        <dbReference type="Proteomes" id="UP000094819"/>
    </source>
</evidence>
<organism evidence="13 14">
    <name type="scientific">Cryptococcus wingfieldii CBS 7118</name>
    <dbReference type="NCBI Taxonomy" id="1295528"/>
    <lineage>
        <taxon>Eukaryota</taxon>
        <taxon>Fungi</taxon>
        <taxon>Dikarya</taxon>
        <taxon>Basidiomycota</taxon>
        <taxon>Agaricomycotina</taxon>
        <taxon>Tremellomycetes</taxon>
        <taxon>Tremellales</taxon>
        <taxon>Cryptococcaceae</taxon>
        <taxon>Cryptococcus</taxon>
    </lineage>
</organism>
<evidence type="ECO:0000256" key="1">
    <source>
        <dbReference type="ARBA" id="ARBA00004477"/>
    </source>
</evidence>
<dbReference type="PANTHER" id="PTHR12443">
    <property type="entry name" value="TRANSLOCATION PROTEIN SEC62"/>
    <property type="match status" value="1"/>
</dbReference>
<comment type="caution">
    <text evidence="13">The sequence shown here is derived from an EMBL/GenBank/DDBJ whole genome shotgun (WGS) entry which is preliminary data.</text>
</comment>
<keyword evidence="5 12" id="KW-0812">Transmembrane</keyword>
<evidence type="ECO:0000256" key="12">
    <source>
        <dbReference type="SAM" id="Phobius"/>
    </source>
</evidence>
<dbReference type="GeneID" id="30189227"/>
<gene>
    <name evidence="13" type="ORF">L198_00012</name>
</gene>
<feature type="compositionally biased region" description="Low complexity" evidence="11">
    <location>
        <begin position="296"/>
        <end position="315"/>
    </location>
</feature>
<sequence>MVAPSDATSVKDAQKRAEPELKNVVDFLRAKAGPKVRMGVLNGKRVEYFKEREEREREVSRMGIGCERSEIRWDRGVFSGWYQLTHIPGKTAVRCLLSPQYQKLKKVPAITTEDEARALLVRILPFAFFLRTDRPPPEALPPPGQPKPLRLAPQQSFDPASYYTWFYDGSPLYTYLGGAAMVFIMLAGVMFPLWPVTLRIGVWYLSVGVLCLVGLFIVMAIVRLIFWCLTVMVCQRAIWIFPNLFEDVGFVDSFIPGWEYDIPKTKSSKRPKTSKSSGRVKTLKPVLAPGDNPGTSSTSAPASPASPANDPVASAGGAGPAAGKDGLKSRRAFVEEVEDDE</sequence>
<feature type="compositionally biased region" description="Basic and acidic residues" evidence="11">
    <location>
        <begin position="325"/>
        <end position="334"/>
    </location>
</feature>
<dbReference type="NCBIfam" id="TIGR00869">
    <property type="entry name" value="sec62"/>
    <property type="match status" value="1"/>
</dbReference>
<evidence type="ECO:0000256" key="9">
    <source>
        <dbReference type="ARBA" id="ARBA00023010"/>
    </source>
</evidence>
<protein>
    <recommendedName>
        <fullName evidence="3">Translocation protein SEC62</fullName>
    </recommendedName>
</protein>
<dbReference type="Pfam" id="PF03839">
    <property type="entry name" value="Sec62"/>
    <property type="match status" value="1"/>
</dbReference>
<dbReference type="AlphaFoldDB" id="A0A1E3K5C5"/>
<feature type="transmembrane region" description="Helical" evidence="12">
    <location>
        <begin position="200"/>
        <end position="226"/>
    </location>
</feature>
<keyword evidence="7" id="KW-0653">Protein transport</keyword>
<evidence type="ECO:0000256" key="6">
    <source>
        <dbReference type="ARBA" id="ARBA00022824"/>
    </source>
</evidence>
<keyword evidence="4" id="KW-0813">Transport</keyword>
<evidence type="ECO:0000256" key="3">
    <source>
        <dbReference type="ARBA" id="ARBA00021257"/>
    </source>
</evidence>
<evidence type="ECO:0000256" key="11">
    <source>
        <dbReference type="SAM" id="MobiDB-lite"/>
    </source>
</evidence>
<keyword evidence="9" id="KW-0811">Translocation</keyword>